<organism evidence="4 5">
    <name type="scientific">Kocuria varians</name>
    <name type="common">Micrococcus varians</name>
    <dbReference type="NCBI Taxonomy" id="1272"/>
    <lineage>
        <taxon>Bacteria</taxon>
        <taxon>Bacillati</taxon>
        <taxon>Actinomycetota</taxon>
        <taxon>Actinomycetes</taxon>
        <taxon>Micrococcales</taxon>
        <taxon>Micrococcaceae</taxon>
        <taxon>Kocuria</taxon>
    </lineage>
</organism>
<keyword evidence="2" id="KW-0012">Acyltransferase</keyword>
<dbReference type="AlphaFoldDB" id="A0A4Y4D0Q3"/>
<dbReference type="Pfam" id="PF00583">
    <property type="entry name" value="Acetyltransf_1"/>
    <property type="match status" value="1"/>
</dbReference>
<dbReference type="InterPro" id="IPR000182">
    <property type="entry name" value="GNAT_dom"/>
</dbReference>
<evidence type="ECO:0000313" key="5">
    <source>
        <dbReference type="Proteomes" id="UP000315730"/>
    </source>
</evidence>
<dbReference type="Gene3D" id="3.40.630.30">
    <property type="match status" value="1"/>
</dbReference>
<dbReference type="CDD" id="cd04301">
    <property type="entry name" value="NAT_SF"/>
    <property type="match status" value="1"/>
</dbReference>
<accession>A0A4Y4D0Q3</accession>
<feature type="domain" description="N-acetyltransferase" evidence="3">
    <location>
        <begin position="29"/>
        <end position="178"/>
    </location>
</feature>
<dbReference type="InterPro" id="IPR016181">
    <property type="entry name" value="Acyl_CoA_acyltransferase"/>
</dbReference>
<keyword evidence="5" id="KW-1185">Reference proteome</keyword>
<dbReference type="GO" id="GO:0016747">
    <property type="term" value="F:acyltransferase activity, transferring groups other than amino-acyl groups"/>
    <property type="evidence" value="ECO:0007669"/>
    <property type="project" value="InterPro"/>
</dbReference>
<evidence type="ECO:0000313" key="4">
    <source>
        <dbReference type="EMBL" id="GEC98166.1"/>
    </source>
</evidence>
<dbReference type="PROSITE" id="PS51186">
    <property type="entry name" value="GNAT"/>
    <property type="match status" value="1"/>
</dbReference>
<dbReference type="SUPFAM" id="SSF55729">
    <property type="entry name" value="Acyl-CoA N-acyltransferases (Nat)"/>
    <property type="match status" value="1"/>
</dbReference>
<dbReference type="Proteomes" id="UP000315730">
    <property type="component" value="Unassembled WGS sequence"/>
</dbReference>
<keyword evidence="1" id="KW-0808">Transferase</keyword>
<evidence type="ECO:0000259" key="3">
    <source>
        <dbReference type="PROSITE" id="PS51186"/>
    </source>
</evidence>
<dbReference type="PANTHER" id="PTHR43877:SF2">
    <property type="entry name" value="AMINOALKYLPHOSPHONATE N-ACETYLTRANSFERASE-RELATED"/>
    <property type="match status" value="1"/>
</dbReference>
<comment type="caution">
    <text evidence="4">The sequence shown here is derived from an EMBL/GenBank/DDBJ whole genome shotgun (WGS) entry which is preliminary data.</text>
</comment>
<sequence>MYVRILAPPWDGFCRRRTYGGCMVNAELVVTRRASEQDVDTLVLLRTEMFRAMGTPSLDGSWAEGARLWFLERIHTSEYGIFVAELDGRVVACSVAAVRDAAPSPSNPCGRDVLISNVCTFPAQRGRGYGQRVFEAALAWARGTGIRRAELMSTAAGRGMYERAGFVETTFPAMRADI</sequence>
<evidence type="ECO:0000256" key="1">
    <source>
        <dbReference type="ARBA" id="ARBA00022679"/>
    </source>
</evidence>
<reference evidence="4 5" key="1">
    <citation type="submission" date="2019-06" db="EMBL/GenBank/DDBJ databases">
        <title>Whole genome shotgun sequence of Kocuria varians NBRC 15358.</title>
        <authorList>
            <person name="Hosoyama A."/>
            <person name="Uohara A."/>
            <person name="Ohji S."/>
            <person name="Ichikawa N."/>
        </authorList>
    </citation>
    <scope>NUCLEOTIDE SEQUENCE [LARGE SCALE GENOMIC DNA]</scope>
    <source>
        <strain evidence="4 5">NBRC 15358</strain>
    </source>
</reference>
<gene>
    <name evidence="4" type="ORF">KVA01_03210</name>
</gene>
<protein>
    <recommendedName>
        <fullName evidence="3">N-acetyltransferase domain-containing protein</fullName>
    </recommendedName>
</protein>
<proteinExistence type="predicted"/>
<evidence type="ECO:0000256" key="2">
    <source>
        <dbReference type="ARBA" id="ARBA00023315"/>
    </source>
</evidence>
<dbReference type="InterPro" id="IPR050832">
    <property type="entry name" value="Bact_Acetyltransf"/>
</dbReference>
<dbReference type="PANTHER" id="PTHR43877">
    <property type="entry name" value="AMINOALKYLPHOSPHONATE N-ACETYLTRANSFERASE-RELATED-RELATED"/>
    <property type="match status" value="1"/>
</dbReference>
<dbReference type="EMBL" id="BJNW01000002">
    <property type="protein sequence ID" value="GEC98166.1"/>
    <property type="molecule type" value="Genomic_DNA"/>
</dbReference>
<name>A0A4Y4D0Q3_KOCVA</name>